<keyword evidence="2" id="KW-0732">Signal</keyword>
<dbReference type="PROSITE" id="PS51352">
    <property type="entry name" value="THIOREDOXIN_2"/>
    <property type="match status" value="1"/>
</dbReference>
<keyword evidence="5" id="KW-0676">Redox-active center</keyword>
<keyword evidence="4" id="KW-1015">Disulfide bond</keyword>
<evidence type="ECO:0000256" key="4">
    <source>
        <dbReference type="ARBA" id="ARBA00023157"/>
    </source>
</evidence>
<protein>
    <recommendedName>
        <fullName evidence="6">Thioredoxin domain-containing protein</fullName>
    </recommendedName>
</protein>
<dbReference type="InterPro" id="IPR013766">
    <property type="entry name" value="Thioredoxin_domain"/>
</dbReference>
<dbReference type="PANTHER" id="PTHR13887:SF14">
    <property type="entry name" value="DISULFIDE BOND FORMATION PROTEIN D"/>
    <property type="match status" value="1"/>
</dbReference>
<dbReference type="PANTHER" id="PTHR13887">
    <property type="entry name" value="GLUTATHIONE S-TRANSFERASE KAPPA"/>
    <property type="match status" value="1"/>
</dbReference>
<evidence type="ECO:0000313" key="8">
    <source>
        <dbReference type="Proteomes" id="UP000178367"/>
    </source>
</evidence>
<keyword evidence="3" id="KW-0560">Oxidoreductase</keyword>
<dbReference type="SUPFAM" id="SSF52833">
    <property type="entry name" value="Thioredoxin-like"/>
    <property type="match status" value="1"/>
</dbReference>
<feature type="domain" description="Thioredoxin" evidence="6">
    <location>
        <begin position="51"/>
        <end position="249"/>
    </location>
</feature>
<dbReference type="InterPro" id="IPR036249">
    <property type="entry name" value="Thioredoxin-like_sf"/>
</dbReference>
<evidence type="ECO:0000256" key="3">
    <source>
        <dbReference type="ARBA" id="ARBA00023002"/>
    </source>
</evidence>
<comment type="similarity">
    <text evidence="1">Belongs to the thioredoxin family. DsbA subfamily.</text>
</comment>
<accession>A0A1F5SHM7</accession>
<gene>
    <name evidence="7" type="ORF">A2227_02400</name>
</gene>
<dbReference type="CDD" id="cd02972">
    <property type="entry name" value="DsbA_family"/>
    <property type="match status" value="1"/>
</dbReference>
<dbReference type="Proteomes" id="UP000178367">
    <property type="component" value="Unassembled WGS sequence"/>
</dbReference>
<evidence type="ECO:0000259" key="6">
    <source>
        <dbReference type="PROSITE" id="PS51352"/>
    </source>
</evidence>
<evidence type="ECO:0000256" key="1">
    <source>
        <dbReference type="ARBA" id="ARBA00005791"/>
    </source>
</evidence>
<dbReference type="InterPro" id="IPR012336">
    <property type="entry name" value="Thioredoxin-like_fold"/>
</dbReference>
<evidence type="ECO:0000256" key="2">
    <source>
        <dbReference type="ARBA" id="ARBA00022729"/>
    </source>
</evidence>
<dbReference type="Pfam" id="PF13462">
    <property type="entry name" value="Thioredoxin_4"/>
    <property type="match status" value="1"/>
</dbReference>
<dbReference type="STRING" id="1797994.A2227_02400"/>
<dbReference type="GO" id="GO:0016491">
    <property type="term" value="F:oxidoreductase activity"/>
    <property type="evidence" value="ECO:0007669"/>
    <property type="project" value="UniProtKB-KW"/>
</dbReference>
<organism evidence="7 8">
    <name type="scientific">Candidatus Falkowbacteria bacterium RIFOXYA2_FULL_47_19</name>
    <dbReference type="NCBI Taxonomy" id="1797994"/>
    <lineage>
        <taxon>Bacteria</taxon>
        <taxon>Candidatus Falkowiibacteriota</taxon>
    </lineage>
</organism>
<dbReference type="EMBL" id="MFGB01000017">
    <property type="protein sequence ID" value="OGF26046.1"/>
    <property type="molecule type" value="Genomic_DNA"/>
</dbReference>
<dbReference type="AlphaFoldDB" id="A0A1F5SHM7"/>
<proteinExistence type="inferred from homology"/>
<evidence type="ECO:0000256" key="5">
    <source>
        <dbReference type="ARBA" id="ARBA00023284"/>
    </source>
</evidence>
<comment type="caution">
    <text evidence="7">The sequence shown here is derived from an EMBL/GenBank/DDBJ whole genome shotgun (WGS) entry which is preliminary data.</text>
</comment>
<sequence>MWFRKKKNQKKENRKFIAAVAVLIVLVAVLYATLVLNGRKTALDIKLADVPTIQDDAAVITEANRQAIEDAERAEFLKIRPIDPTDHIKGEAGAPVEIIVYSDFECEFCANFSDTLKKAEEEYGEKLAIAYRHYPLRLNPNSEAAAIASECAAEQGKFWEMHDKLFMDNKNNNMGPEQFKQDAAAIQLDRVMFNQCLDMEKYKDKIWTQFAEGKDAGVAGTPNSFINGEPVPGDVPFEDFTDSAGVSREGMRMIIERHLGNSIQR</sequence>
<reference evidence="7 8" key="1">
    <citation type="journal article" date="2016" name="Nat. Commun.">
        <title>Thousands of microbial genomes shed light on interconnected biogeochemical processes in an aquifer system.</title>
        <authorList>
            <person name="Anantharaman K."/>
            <person name="Brown C.T."/>
            <person name="Hug L.A."/>
            <person name="Sharon I."/>
            <person name="Castelle C.J."/>
            <person name="Probst A.J."/>
            <person name="Thomas B.C."/>
            <person name="Singh A."/>
            <person name="Wilkins M.J."/>
            <person name="Karaoz U."/>
            <person name="Brodie E.L."/>
            <person name="Williams K.H."/>
            <person name="Hubbard S.S."/>
            <person name="Banfield J.F."/>
        </authorList>
    </citation>
    <scope>NUCLEOTIDE SEQUENCE [LARGE SCALE GENOMIC DNA]</scope>
</reference>
<dbReference type="Gene3D" id="3.40.30.10">
    <property type="entry name" value="Glutaredoxin"/>
    <property type="match status" value="1"/>
</dbReference>
<evidence type="ECO:0000313" key="7">
    <source>
        <dbReference type="EMBL" id="OGF26046.1"/>
    </source>
</evidence>
<name>A0A1F5SHM7_9BACT</name>